<name>T2JM55_CROWT</name>
<comment type="caution">
    <text evidence="2">The sequence shown here is derived from an EMBL/GenBank/DDBJ whole genome shotgun (WGS) entry which is preliminary data.</text>
</comment>
<proteinExistence type="predicted"/>
<feature type="transmembrane region" description="Helical" evidence="1">
    <location>
        <begin position="12"/>
        <end position="32"/>
    </location>
</feature>
<evidence type="ECO:0000313" key="3">
    <source>
        <dbReference type="Proteomes" id="UP000018130"/>
    </source>
</evidence>
<reference evidence="2 3" key="2">
    <citation type="submission" date="2013-09" db="EMBL/GenBank/DDBJ databases">
        <title>Whole genome comparison of six Crocosphaera watsonii strains with differing phenotypes.</title>
        <authorList>
            <person name="Bench S.R."/>
            <person name="Heller P."/>
            <person name="Frank I."/>
            <person name="Arciniega M."/>
            <person name="Shilova I.N."/>
            <person name="Zehr J.P."/>
        </authorList>
    </citation>
    <scope>NUCLEOTIDE SEQUENCE [LARGE SCALE GENOMIC DNA]</scope>
    <source>
        <strain evidence="2 3">WH 0402</strain>
    </source>
</reference>
<organism evidence="2 3">
    <name type="scientific">Crocosphaera watsonii WH 0402</name>
    <dbReference type="NCBI Taxonomy" id="1284629"/>
    <lineage>
        <taxon>Bacteria</taxon>
        <taxon>Bacillati</taxon>
        <taxon>Cyanobacteriota</taxon>
        <taxon>Cyanophyceae</taxon>
        <taxon>Oscillatoriophycideae</taxon>
        <taxon>Chroococcales</taxon>
        <taxon>Aphanothecaceae</taxon>
        <taxon>Crocosphaera</taxon>
    </lineage>
</organism>
<evidence type="ECO:0000256" key="1">
    <source>
        <dbReference type="SAM" id="Phobius"/>
    </source>
</evidence>
<dbReference type="Proteomes" id="UP000018130">
    <property type="component" value="Unassembled WGS sequence"/>
</dbReference>
<protein>
    <submittedName>
        <fullName evidence="2">Uncharacterized protein</fullName>
    </submittedName>
</protein>
<reference evidence="2 3" key="1">
    <citation type="submission" date="2013-01" db="EMBL/GenBank/DDBJ databases">
        <authorList>
            <person name="Bench S."/>
        </authorList>
    </citation>
    <scope>NUCLEOTIDE SEQUENCE [LARGE SCALE GENOMIC DNA]</scope>
    <source>
        <strain evidence="2 3">WH 0402</strain>
    </source>
</reference>
<dbReference type="AlphaFoldDB" id="T2JM55"/>
<keyword evidence="1" id="KW-0472">Membrane</keyword>
<sequence length="52" mass="6165">MLWSSPTTSYLLVFLVAFHEGVWEYWGALLTLSRLENGRFMTNPYRDGYFLD</sequence>
<gene>
    <name evidence="2" type="ORF">CWATWH0402_6453</name>
</gene>
<evidence type="ECO:0000313" key="2">
    <source>
        <dbReference type="EMBL" id="CCQ66156.1"/>
    </source>
</evidence>
<dbReference type="EMBL" id="CAQN01000352">
    <property type="protein sequence ID" value="CCQ66156.1"/>
    <property type="molecule type" value="Genomic_DNA"/>
</dbReference>
<accession>T2JM55</accession>
<keyword evidence="1" id="KW-1133">Transmembrane helix</keyword>
<keyword evidence="1" id="KW-0812">Transmembrane</keyword>